<dbReference type="InterPro" id="IPR001270">
    <property type="entry name" value="ClpA/B"/>
</dbReference>
<proteinExistence type="inferred from homology"/>
<dbReference type="OrthoDB" id="9773429at2"/>
<dbReference type="Pfam" id="PF01695">
    <property type="entry name" value="IstB_IS21"/>
    <property type="match status" value="1"/>
</dbReference>
<evidence type="ECO:0000313" key="6">
    <source>
        <dbReference type="Proteomes" id="UP000290624"/>
    </source>
</evidence>
<dbReference type="PRINTS" id="PR00300">
    <property type="entry name" value="CLPPROTEASEA"/>
</dbReference>
<comment type="caution">
    <text evidence="5">The sequence shown here is derived from an EMBL/GenBank/DDBJ whole genome shotgun (WGS) entry which is preliminary data.</text>
</comment>
<gene>
    <name evidence="5" type="ORF">C1706_03885</name>
</gene>
<dbReference type="EMBL" id="PPCV01000002">
    <property type="protein sequence ID" value="RXW33014.1"/>
    <property type="molecule type" value="Genomic_DNA"/>
</dbReference>
<accession>A0A4Q2EKJ7</accession>
<organism evidence="5 6">
    <name type="scientific">Propioniciclava flava</name>
    <dbReference type="NCBI Taxonomy" id="2072026"/>
    <lineage>
        <taxon>Bacteria</taxon>
        <taxon>Bacillati</taxon>
        <taxon>Actinomycetota</taxon>
        <taxon>Actinomycetes</taxon>
        <taxon>Propionibacteriales</taxon>
        <taxon>Propionibacteriaceae</taxon>
        <taxon>Propioniciclava</taxon>
    </lineage>
</organism>
<dbReference type="InterPro" id="IPR027417">
    <property type="entry name" value="P-loop_NTPase"/>
</dbReference>
<feature type="domain" description="AAA+ ATPase" evidence="4">
    <location>
        <begin position="104"/>
        <end position="237"/>
    </location>
</feature>
<dbReference type="PANTHER" id="PTHR30050:SF4">
    <property type="entry name" value="ATP-BINDING PROTEIN RV3427C IN INSERTION SEQUENCE-RELATED"/>
    <property type="match status" value="1"/>
</dbReference>
<dbReference type="Gene3D" id="3.40.50.300">
    <property type="entry name" value="P-loop containing nucleotide triphosphate hydrolases"/>
    <property type="match status" value="1"/>
</dbReference>
<dbReference type="AlphaFoldDB" id="A0A4Q2EKJ7"/>
<dbReference type="SMART" id="SM00382">
    <property type="entry name" value="AAA"/>
    <property type="match status" value="1"/>
</dbReference>
<dbReference type="NCBIfam" id="NF005098">
    <property type="entry name" value="PRK06526.1"/>
    <property type="match status" value="1"/>
</dbReference>
<evidence type="ECO:0000259" key="4">
    <source>
        <dbReference type="SMART" id="SM00382"/>
    </source>
</evidence>
<dbReference type="InterPro" id="IPR047661">
    <property type="entry name" value="IstB"/>
</dbReference>
<dbReference type="PIRSF" id="PIRSF003073">
    <property type="entry name" value="DNAC_TnpB_IstB"/>
    <property type="match status" value="1"/>
</dbReference>
<comment type="similarity">
    <text evidence="1">Belongs to the IS21/IS1162 putative ATP-binding protein family.</text>
</comment>
<dbReference type="SUPFAM" id="SSF52540">
    <property type="entry name" value="P-loop containing nucleoside triphosphate hydrolases"/>
    <property type="match status" value="1"/>
</dbReference>
<keyword evidence="3" id="KW-0067">ATP-binding</keyword>
<dbReference type="RefSeq" id="WP_129457914.1">
    <property type="nucleotide sequence ID" value="NZ_PPCV01000002.1"/>
</dbReference>
<name>A0A4Q2EKJ7_9ACTN</name>
<keyword evidence="2" id="KW-0547">Nucleotide-binding</keyword>
<dbReference type="Proteomes" id="UP000290624">
    <property type="component" value="Unassembled WGS sequence"/>
</dbReference>
<dbReference type="NCBIfam" id="NF038214">
    <property type="entry name" value="IS21_help_AAA"/>
    <property type="match status" value="1"/>
</dbReference>
<dbReference type="CDD" id="cd00009">
    <property type="entry name" value="AAA"/>
    <property type="match status" value="1"/>
</dbReference>
<dbReference type="GO" id="GO:0006260">
    <property type="term" value="P:DNA replication"/>
    <property type="evidence" value="ECO:0007669"/>
    <property type="project" value="TreeGrafter"/>
</dbReference>
<evidence type="ECO:0000256" key="1">
    <source>
        <dbReference type="ARBA" id="ARBA00008059"/>
    </source>
</evidence>
<dbReference type="InterPro" id="IPR003593">
    <property type="entry name" value="AAA+_ATPase"/>
</dbReference>
<dbReference type="PANTHER" id="PTHR30050">
    <property type="entry name" value="CHROMOSOMAL REPLICATION INITIATOR PROTEIN DNAA"/>
    <property type="match status" value="1"/>
</dbReference>
<evidence type="ECO:0000313" key="5">
    <source>
        <dbReference type="EMBL" id="RXW33014.1"/>
    </source>
</evidence>
<evidence type="ECO:0000256" key="3">
    <source>
        <dbReference type="ARBA" id="ARBA00022840"/>
    </source>
</evidence>
<reference evidence="5 6" key="1">
    <citation type="submission" date="2018-01" db="EMBL/GenBank/DDBJ databases">
        <title>Lactibacter flavus gen. nov., sp. nov., a novel bacterium of the family Propionibacteriaceae isolated from raw milk and dairy products.</title>
        <authorList>
            <person name="Wenning M."/>
            <person name="Breitenwieser F."/>
            <person name="Huptas C."/>
            <person name="von Neubeck M."/>
            <person name="Busse H.-J."/>
            <person name="Scherer S."/>
        </authorList>
    </citation>
    <scope>NUCLEOTIDE SEQUENCE [LARGE SCALE GENOMIC DNA]</scope>
    <source>
        <strain evidence="5 6">VG341</strain>
    </source>
</reference>
<sequence>MPTAADETFTRIDYLARVMKAPRIRESARRLADQAAAHSWTGPQYLQAVLEAEVAAREASGAKQRLRAAGFPAVKTLEEFNFDHQPAADRAQLHRLAAGGYLSEAGNVVLLGPPGTGKTHLATALAVAACHQQIRVGFDTAAGWVTRLQQAHRTGRLDAELRKLARLQLLVIDEVGYLPFDADAANLFFQLVASRYENSSIILTGNLPFSRWGEVFGDQAVASAMIDRIVHHAEVITLKGASYRLRNTTMTTLPSARLEQQAD</sequence>
<protein>
    <submittedName>
        <fullName evidence="5">DNA replication protein</fullName>
    </submittedName>
</protein>
<dbReference type="InterPro" id="IPR002611">
    <property type="entry name" value="IstB_ATP-bd"/>
</dbReference>
<evidence type="ECO:0000256" key="2">
    <source>
        <dbReference type="ARBA" id="ARBA00022741"/>
    </source>
</evidence>
<keyword evidence="6" id="KW-1185">Reference proteome</keyword>
<dbReference type="InterPro" id="IPR028350">
    <property type="entry name" value="DNAC/IstB-like"/>
</dbReference>
<dbReference type="GO" id="GO:0005524">
    <property type="term" value="F:ATP binding"/>
    <property type="evidence" value="ECO:0007669"/>
    <property type="project" value="UniProtKB-KW"/>
</dbReference>